<evidence type="ECO:0000256" key="1">
    <source>
        <dbReference type="SAM" id="MobiDB-lite"/>
    </source>
</evidence>
<dbReference type="Proteomes" id="UP001500888">
    <property type="component" value="Unassembled WGS sequence"/>
</dbReference>
<organism evidence="2 3">
    <name type="scientific">Sphaerisporangium flaviroseum</name>
    <dbReference type="NCBI Taxonomy" id="509199"/>
    <lineage>
        <taxon>Bacteria</taxon>
        <taxon>Bacillati</taxon>
        <taxon>Actinomycetota</taxon>
        <taxon>Actinomycetes</taxon>
        <taxon>Streptosporangiales</taxon>
        <taxon>Streptosporangiaceae</taxon>
        <taxon>Sphaerisporangium</taxon>
    </lineage>
</organism>
<evidence type="ECO:0000313" key="3">
    <source>
        <dbReference type="Proteomes" id="UP001500888"/>
    </source>
</evidence>
<sequence>MRLARENPGRGYRRVHGELLVLEVRVAASTVWEILKEAGIAPAPERASSTWADFLRSQAEALPACDFFETITLSGARLYVFAVIGHTRSADPGSWARPRTRRCLRRGKPRGEQAPPDGVVGQGRH</sequence>
<proteinExistence type="predicted"/>
<gene>
    <name evidence="2" type="ORF">GCM10022226_56020</name>
</gene>
<protein>
    <recommendedName>
        <fullName evidence="4">Transposase</fullName>
    </recommendedName>
</protein>
<reference evidence="3" key="1">
    <citation type="journal article" date="2019" name="Int. J. Syst. Evol. Microbiol.">
        <title>The Global Catalogue of Microorganisms (GCM) 10K type strain sequencing project: providing services to taxonomists for standard genome sequencing and annotation.</title>
        <authorList>
            <consortium name="The Broad Institute Genomics Platform"/>
            <consortium name="The Broad Institute Genome Sequencing Center for Infectious Disease"/>
            <person name="Wu L."/>
            <person name="Ma J."/>
        </authorList>
    </citation>
    <scope>NUCLEOTIDE SEQUENCE [LARGE SCALE GENOMIC DNA]</scope>
    <source>
        <strain evidence="3">JCM 16908</strain>
    </source>
</reference>
<keyword evidence="3" id="KW-1185">Reference proteome</keyword>
<evidence type="ECO:0008006" key="4">
    <source>
        <dbReference type="Google" id="ProtNLM"/>
    </source>
</evidence>
<comment type="caution">
    <text evidence="2">The sequence shown here is derived from an EMBL/GenBank/DDBJ whole genome shotgun (WGS) entry which is preliminary data.</text>
</comment>
<name>A0ABP7IVV7_9ACTN</name>
<feature type="compositionally biased region" description="Basic residues" evidence="1">
    <location>
        <begin position="98"/>
        <end position="108"/>
    </location>
</feature>
<feature type="region of interest" description="Disordered" evidence="1">
    <location>
        <begin position="89"/>
        <end position="125"/>
    </location>
</feature>
<evidence type="ECO:0000313" key="2">
    <source>
        <dbReference type="EMBL" id="GAA3828064.1"/>
    </source>
</evidence>
<dbReference type="EMBL" id="BAAAZR010000026">
    <property type="protein sequence ID" value="GAA3828064.1"/>
    <property type="molecule type" value="Genomic_DNA"/>
</dbReference>
<accession>A0ABP7IVV7</accession>